<dbReference type="EMBL" id="JABEBT010000029">
    <property type="protein sequence ID" value="KAF7636452.1"/>
    <property type="molecule type" value="Genomic_DNA"/>
</dbReference>
<proteinExistence type="predicted"/>
<gene>
    <name evidence="1" type="ORF">Mgra_00004040</name>
</gene>
<keyword evidence="2" id="KW-1185">Reference proteome</keyword>
<evidence type="ECO:0000313" key="2">
    <source>
        <dbReference type="Proteomes" id="UP000605970"/>
    </source>
</evidence>
<accession>A0A8S9ZTJ1</accession>
<name>A0A8S9ZTJ1_9BILA</name>
<sequence>MGGRKITEAKLNR</sequence>
<comment type="caution">
    <text evidence="1">The sequence shown here is derived from an EMBL/GenBank/DDBJ whole genome shotgun (WGS) entry which is preliminary data.</text>
</comment>
<dbReference type="Proteomes" id="UP000605970">
    <property type="component" value="Unassembled WGS sequence"/>
</dbReference>
<reference evidence="1" key="1">
    <citation type="journal article" date="2020" name="Ecol. Evol.">
        <title>Genome structure and content of the rice root-knot nematode (Meloidogyne graminicola).</title>
        <authorList>
            <person name="Phan N.T."/>
            <person name="Danchin E.G.J."/>
            <person name="Klopp C."/>
            <person name="Perfus-Barbeoch L."/>
            <person name="Kozlowski D.K."/>
            <person name="Koutsovoulos G.D."/>
            <person name="Lopez-Roques C."/>
            <person name="Bouchez O."/>
            <person name="Zahm M."/>
            <person name="Besnard G."/>
            <person name="Bellafiore S."/>
        </authorList>
    </citation>
    <scope>NUCLEOTIDE SEQUENCE</scope>
    <source>
        <strain evidence="1">VN-18</strain>
    </source>
</reference>
<protein>
    <submittedName>
        <fullName evidence="1">Uncharacterized protein</fullName>
    </submittedName>
</protein>
<organism evidence="1 2">
    <name type="scientific">Meloidogyne graminicola</name>
    <dbReference type="NCBI Taxonomy" id="189291"/>
    <lineage>
        <taxon>Eukaryota</taxon>
        <taxon>Metazoa</taxon>
        <taxon>Ecdysozoa</taxon>
        <taxon>Nematoda</taxon>
        <taxon>Chromadorea</taxon>
        <taxon>Rhabditida</taxon>
        <taxon>Tylenchina</taxon>
        <taxon>Tylenchomorpha</taxon>
        <taxon>Tylenchoidea</taxon>
        <taxon>Meloidogynidae</taxon>
        <taxon>Meloidogyninae</taxon>
        <taxon>Meloidogyne</taxon>
    </lineage>
</organism>
<evidence type="ECO:0000313" key="1">
    <source>
        <dbReference type="EMBL" id="KAF7636452.1"/>
    </source>
</evidence>